<comment type="caution">
    <text evidence="1">The sequence shown here is derived from an EMBL/GenBank/DDBJ whole genome shotgun (WGS) entry which is preliminary data.</text>
</comment>
<keyword evidence="2" id="KW-1185">Reference proteome</keyword>
<accession>A0ABS8Z3X2</accession>
<reference evidence="1 2" key="1">
    <citation type="submission" date="2021-12" db="EMBL/GenBank/DDBJ databases">
        <title>Genome sequence of Kibdelosporangium philippinense ATCC 49844.</title>
        <authorList>
            <person name="Fedorov E.A."/>
            <person name="Omeragic M."/>
            <person name="Shalygina K.F."/>
            <person name="Maclea K.S."/>
        </authorList>
    </citation>
    <scope>NUCLEOTIDE SEQUENCE [LARGE SCALE GENOMIC DNA]</scope>
    <source>
        <strain evidence="1 2">ATCC 49844</strain>
    </source>
</reference>
<evidence type="ECO:0000313" key="1">
    <source>
        <dbReference type="EMBL" id="MCE7002177.1"/>
    </source>
</evidence>
<dbReference type="RefSeq" id="WP_233723210.1">
    <property type="nucleotide sequence ID" value="NZ_JAJVCN010000001.1"/>
</dbReference>
<protein>
    <submittedName>
        <fullName evidence="1">Uncharacterized protein</fullName>
    </submittedName>
</protein>
<dbReference type="Proteomes" id="UP001521150">
    <property type="component" value="Unassembled WGS sequence"/>
</dbReference>
<proteinExistence type="predicted"/>
<organism evidence="1 2">
    <name type="scientific">Kibdelosporangium philippinense</name>
    <dbReference type="NCBI Taxonomy" id="211113"/>
    <lineage>
        <taxon>Bacteria</taxon>
        <taxon>Bacillati</taxon>
        <taxon>Actinomycetota</taxon>
        <taxon>Actinomycetes</taxon>
        <taxon>Pseudonocardiales</taxon>
        <taxon>Pseudonocardiaceae</taxon>
        <taxon>Kibdelosporangium</taxon>
    </lineage>
</organism>
<name>A0ABS8Z3X2_9PSEU</name>
<gene>
    <name evidence="1" type="ORF">LWC34_04945</name>
</gene>
<dbReference type="EMBL" id="JAJVCN010000001">
    <property type="protein sequence ID" value="MCE7002177.1"/>
    <property type="molecule type" value="Genomic_DNA"/>
</dbReference>
<evidence type="ECO:0000313" key="2">
    <source>
        <dbReference type="Proteomes" id="UP001521150"/>
    </source>
</evidence>
<sequence>MAGLGDLGGVDQLSGVRVEDRVAVGVLLPGVLGDRVDRRADRGMLWGGDGEPGPFERVRWSVYEINLLKEYTGDRD</sequence>